<dbReference type="PANTHER" id="PTHR37534:SF46">
    <property type="entry name" value="ZN(II)2CYS6 TRANSCRIPTION FACTOR (EUROFUNG)"/>
    <property type="match status" value="1"/>
</dbReference>
<protein>
    <recommendedName>
        <fullName evidence="3">Zn(2)-C6 fungal-type domain-containing protein</fullName>
    </recommendedName>
</protein>
<dbReference type="PROSITE" id="PS50048">
    <property type="entry name" value="ZN2_CY6_FUNGAL_2"/>
    <property type="match status" value="1"/>
</dbReference>
<dbReference type="AlphaFoldDB" id="A0AAQ3RDZ3"/>
<gene>
    <name evidence="4" type="ORF">R9X50_00710200</name>
</gene>
<keyword evidence="5" id="KW-1185">Reference proteome</keyword>
<evidence type="ECO:0000256" key="2">
    <source>
        <dbReference type="ARBA" id="ARBA00023242"/>
    </source>
</evidence>
<name>A0AAQ3RDZ3_9PEZI</name>
<dbReference type="Proteomes" id="UP001303373">
    <property type="component" value="Chromosome 12"/>
</dbReference>
<dbReference type="Gene3D" id="4.10.240.10">
    <property type="entry name" value="Zn(2)-C6 fungal-type DNA-binding domain"/>
    <property type="match status" value="1"/>
</dbReference>
<dbReference type="GO" id="GO:0000981">
    <property type="term" value="F:DNA-binding transcription factor activity, RNA polymerase II-specific"/>
    <property type="evidence" value="ECO:0007669"/>
    <property type="project" value="InterPro"/>
</dbReference>
<dbReference type="Pfam" id="PF11951">
    <property type="entry name" value="Fungal_trans_2"/>
    <property type="match status" value="1"/>
</dbReference>
<dbReference type="CDD" id="cd00067">
    <property type="entry name" value="GAL4"/>
    <property type="match status" value="1"/>
</dbReference>
<dbReference type="PANTHER" id="PTHR37534">
    <property type="entry name" value="TRANSCRIPTIONAL ACTIVATOR PROTEIN UGA3"/>
    <property type="match status" value="1"/>
</dbReference>
<proteinExistence type="predicted"/>
<comment type="subcellular location">
    <subcellularLocation>
        <location evidence="1">Nucleus</location>
    </subcellularLocation>
</comment>
<evidence type="ECO:0000313" key="5">
    <source>
        <dbReference type="Proteomes" id="UP001303373"/>
    </source>
</evidence>
<dbReference type="InterPro" id="IPR036864">
    <property type="entry name" value="Zn2-C6_fun-type_DNA-bd_sf"/>
</dbReference>
<dbReference type="InterPro" id="IPR021858">
    <property type="entry name" value="Fun_TF"/>
</dbReference>
<evidence type="ECO:0000259" key="3">
    <source>
        <dbReference type="PROSITE" id="PS50048"/>
    </source>
</evidence>
<sequence>MNSSSAAPARGPNITCWECRRRRWVCDSAEPSCAACKKAGIKCPGYGEAKPVTFLPPGQVLSRPRRRPKRNNNPVYRIVSREQNTTKSQDPTSHDIEALQTSSMKTLVRKPLRGEIDDIAESLYIRNITIVPYLFTGETQPSPFIQEFVLSNLSEASRFINVALVLGALDVKSRANYRVKSTELWRFHYYKDLAIKALNRNLSDVQTRTSDVTFQNIFCFLVLELYVTTTPVWEPHVNAIVTLIKMRGGLGHFIRSSPDIAADIYELLVQFLVSNTSTPPCRQIPLFSDPETIEFMDQSKRFGTVPYFPCPHPLIMLILEVTNLRQRIYEDKRIIAEDISPSTNINAARELILRIKNFSPSNWLSDRTHYLAEWGVLTFVYHSAVCLFALAALGPNLFGPENEFRAMQSRILFSMLDKALKFPTLKFCLLWPTLVAGFEAAGGTQEQRVFVDKALNGMTTELGSASPLVAKDILQNFWRSGKRRWDDCFDRPYMFAV</sequence>
<dbReference type="SMART" id="SM00066">
    <property type="entry name" value="GAL4"/>
    <property type="match status" value="1"/>
</dbReference>
<keyword evidence="2" id="KW-0539">Nucleus</keyword>
<evidence type="ECO:0000313" key="4">
    <source>
        <dbReference type="EMBL" id="WPH04213.1"/>
    </source>
</evidence>
<dbReference type="SUPFAM" id="SSF57701">
    <property type="entry name" value="Zn2/Cys6 DNA-binding domain"/>
    <property type="match status" value="1"/>
</dbReference>
<dbReference type="GO" id="GO:0005634">
    <property type="term" value="C:nucleus"/>
    <property type="evidence" value="ECO:0007669"/>
    <property type="project" value="UniProtKB-SubCell"/>
</dbReference>
<organism evidence="4 5">
    <name type="scientific">Acrodontium crateriforme</name>
    <dbReference type="NCBI Taxonomy" id="150365"/>
    <lineage>
        <taxon>Eukaryota</taxon>
        <taxon>Fungi</taxon>
        <taxon>Dikarya</taxon>
        <taxon>Ascomycota</taxon>
        <taxon>Pezizomycotina</taxon>
        <taxon>Dothideomycetes</taxon>
        <taxon>Dothideomycetidae</taxon>
        <taxon>Mycosphaerellales</taxon>
        <taxon>Teratosphaeriaceae</taxon>
        <taxon>Acrodontium</taxon>
    </lineage>
</organism>
<dbReference type="Pfam" id="PF00172">
    <property type="entry name" value="Zn_clus"/>
    <property type="match status" value="1"/>
</dbReference>
<feature type="domain" description="Zn(2)-C6 fungal-type" evidence="3">
    <location>
        <begin position="15"/>
        <end position="43"/>
    </location>
</feature>
<dbReference type="InterPro" id="IPR001138">
    <property type="entry name" value="Zn2Cys6_DnaBD"/>
</dbReference>
<dbReference type="PROSITE" id="PS00463">
    <property type="entry name" value="ZN2_CY6_FUNGAL_1"/>
    <property type="match status" value="1"/>
</dbReference>
<reference evidence="4 5" key="1">
    <citation type="submission" date="2023-11" db="EMBL/GenBank/DDBJ databases">
        <title>An acidophilic fungus is an integral part of prey digestion in a carnivorous sundew plant.</title>
        <authorList>
            <person name="Tsai I.J."/>
        </authorList>
    </citation>
    <scope>NUCLEOTIDE SEQUENCE [LARGE SCALE GENOMIC DNA]</scope>
    <source>
        <strain evidence="4">169a</strain>
    </source>
</reference>
<evidence type="ECO:0000256" key="1">
    <source>
        <dbReference type="ARBA" id="ARBA00004123"/>
    </source>
</evidence>
<accession>A0AAQ3RDZ3</accession>
<dbReference type="EMBL" id="CP138591">
    <property type="protein sequence ID" value="WPH04213.1"/>
    <property type="molecule type" value="Genomic_DNA"/>
</dbReference>
<dbReference type="GO" id="GO:0008270">
    <property type="term" value="F:zinc ion binding"/>
    <property type="evidence" value="ECO:0007669"/>
    <property type="project" value="InterPro"/>
</dbReference>